<dbReference type="STRING" id="1538463.B0T36_12210"/>
<dbReference type="Pfam" id="PF01243">
    <property type="entry name" value="PNPOx_N"/>
    <property type="match status" value="1"/>
</dbReference>
<dbReference type="RefSeq" id="WP_077115831.1">
    <property type="nucleotide sequence ID" value="NZ_LOKT01000007.1"/>
</dbReference>
<dbReference type="Gene3D" id="2.30.110.10">
    <property type="entry name" value="Electron Transport, Fmn-binding Protein, Chain A"/>
    <property type="match status" value="1"/>
</dbReference>
<evidence type="ECO:0000259" key="2">
    <source>
        <dbReference type="Pfam" id="PF01243"/>
    </source>
</evidence>
<dbReference type="InterPro" id="IPR019920">
    <property type="entry name" value="F420-binding_dom_put"/>
</dbReference>
<dbReference type="GO" id="GO:0070967">
    <property type="term" value="F:coenzyme F420 binding"/>
    <property type="evidence" value="ECO:0007669"/>
    <property type="project" value="TreeGrafter"/>
</dbReference>
<dbReference type="AlphaFoldDB" id="A0A1V2TIL9"/>
<protein>
    <submittedName>
        <fullName evidence="3">PPOX class F420-dependent enzyme</fullName>
    </submittedName>
</protein>
<keyword evidence="4" id="KW-1185">Reference proteome</keyword>
<dbReference type="InterPro" id="IPR012349">
    <property type="entry name" value="Split_barrel_FMN-bd"/>
</dbReference>
<accession>A0A1V2TIL9</accession>
<reference evidence="3 4" key="1">
    <citation type="journal article" date="2016" name="Antonie Van Leeuwenhoek">
        <title>Nocardia donostiensis sp. nov., isolated from human respiratory specimens.</title>
        <authorList>
            <person name="Ercibengoa M."/>
            <person name="Bell M."/>
            <person name="Marimon J.M."/>
            <person name="Humrighouse B."/>
            <person name="Klenk H.P."/>
            <person name="Potter G."/>
            <person name="Perez-Trallero E."/>
        </authorList>
    </citation>
    <scope>NUCLEOTIDE SEQUENCE [LARGE SCALE GENOMIC DNA]</scope>
    <source>
        <strain evidence="3 4">X1655</strain>
    </source>
</reference>
<dbReference type="NCBIfam" id="TIGR03618">
    <property type="entry name" value="Rv1155_F420"/>
    <property type="match status" value="1"/>
</dbReference>
<comment type="caution">
    <text evidence="3">The sequence shown here is derived from an EMBL/GenBank/DDBJ whole genome shotgun (WGS) entry which is preliminary data.</text>
</comment>
<dbReference type="Proteomes" id="UP000188836">
    <property type="component" value="Unassembled WGS sequence"/>
</dbReference>
<dbReference type="EMBL" id="MUMY01000005">
    <property type="protein sequence ID" value="ONM49303.1"/>
    <property type="molecule type" value="Genomic_DNA"/>
</dbReference>
<organism evidence="3 4">
    <name type="scientific">Nocardia donostiensis</name>
    <dbReference type="NCBI Taxonomy" id="1538463"/>
    <lineage>
        <taxon>Bacteria</taxon>
        <taxon>Bacillati</taxon>
        <taxon>Actinomycetota</taxon>
        <taxon>Actinomycetes</taxon>
        <taxon>Mycobacteriales</taxon>
        <taxon>Nocardiaceae</taxon>
        <taxon>Nocardia</taxon>
    </lineage>
</organism>
<dbReference type="PANTHER" id="PTHR35176:SF6">
    <property type="entry name" value="HEME OXYGENASE HI_0854-RELATED"/>
    <property type="match status" value="1"/>
</dbReference>
<sequence>MGVNQRSQIVMTEAEITDFLTRSRVATLATIGATGVPHLTAMWYALLDGAGDAAMPELWFETKAKSQKAVNLRRDPRVTCMVEAGQTYDTLRGVAIEGRAEIIDDPEKLFAVGVSVWERYTGPYTEEMRPMVEAMLNKRVAVQVVPERVRSWDHRKLGLPEMPLSGSTAGALD</sequence>
<dbReference type="GO" id="GO:0005829">
    <property type="term" value="C:cytosol"/>
    <property type="evidence" value="ECO:0007669"/>
    <property type="project" value="TreeGrafter"/>
</dbReference>
<dbReference type="OrthoDB" id="158738at2"/>
<dbReference type="InterPro" id="IPR052019">
    <property type="entry name" value="F420H2_bilvrd_red/Heme_oxyg"/>
</dbReference>
<evidence type="ECO:0000313" key="4">
    <source>
        <dbReference type="Proteomes" id="UP000188836"/>
    </source>
</evidence>
<gene>
    <name evidence="3" type="ORF">B0T46_07950</name>
</gene>
<proteinExistence type="predicted"/>
<dbReference type="SUPFAM" id="SSF50475">
    <property type="entry name" value="FMN-binding split barrel"/>
    <property type="match status" value="1"/>
</dbReference>
<name>A0A1V2TIL9_9NOCA</name>
<dbReference type="InterPro" id="IPR011576">
    <property type="entry name" value="Pyridox_Oxase_N"/>
</dbReference>
<dbReference type="GO" id="GO:0016627">
    <property type="term" value="F:oxidoreductase activity, acting on the CH-CH group of donors"/>
    <property type="evidence" value="ECO:0007669"/>
    <property type="project" value="TreeGrafter"/>
</dbReference>
<dbReference type="PANTHER" id="PTHR35176">
    <property type="entry name" value="HEME OXYGENASE HI_0854-RELATED"/>
    <property type="match status" value="1"/>
</dbReference>
<evidence type="ECO:0000313" key="3">
    <source>
        <dbReference type="EMBL" id="ONM49303.1"/>
    </source>
</evidence>
<evidence type="ECO:0000256" key="1">
    <source>
        <dbReference type="ARBA" id="ARBA00023002"/>
    </source>
</evidence>
<feature type="domain" description="Pyridoxamine 5'-phosphate oxidase N-terminal" evidence="2">
    <location>
        <begin position="13"/>
        <end position="152"/>
    </location>
</feature>
<keyword evidence="1" id="KW-0560">Oxidoreductase</keyword>